<protein>
    <submittedName>
        <fullName evidence="2">DUF3298 domain-containing protein</fullName>
    </submittedName>
</protein>
<keyword evidence="1" id="KW-1185">Reference proteome</keyword>
<dbReference type="WBParaSite" id="Hba_11837">
    <property type="protein sequence ID" value="Hba_11837"/>
    <property type="gene ID" value="Hba_11837"/>
</dbReference>
<dbReference type="Proteomes" id="UP000095283">
    <property type="component" value="Unplaced"/>
</dbReference>
<dbReference type="AlphaFoldDB" id="A0A1I7X2M3"/>
<sequence>MTRPEAPEATETRNLALIANSYHDKSTGTLIPNKRGVTKRVRYPKDVAFKQKGEKAGIKAKVILNIFFCVNHRSRDNLEEMNCLEIMPSMGLGYYCFRSQFQEKNHIANDVVNDYALVKELLGQFYQRAARKYGNDYNVKIITPYYEAVVFYDCGIDKTYGLKYELIQADIGLIFLKTTYINFYPPIPLF</sequence>
<evidence type="ECO:0000313" key="2">
    <source>
        <dbReference type="WBParaSite" id="Hba_11837"/>
    </source>
</evidence>
<evidence type="ECO:0000313" key="1">
    <source>
        <dbReference type="Proteomes" id="UP000095283"/>
    </source>
</evidence>
<organism evidence="1 2">
    <name type="scientific">Heterorhabditis bacteriophora</name>
    <name type="common">Entomopathogenic nematode worm</name>
    <dbReference type="NCBI Taxonomy" id="37862"/>
    <lineage>
        <taxon>Eukaryota</taxon>
        <taxon>Metazoa</taxon>
        <taxon>Ecdysozoa</taxon>
        <taxon>Nematoda</taxon>
        <taxon>Chromadorea</taxon>
        <taxon>Rhabditida</taxon>
        <taxon>Rhabditina</taxon>
        <taxon>Rhabditomorpha</taxon>
        <taxon>Strongyloidea</taxon>
        <taxon>Heterorhabditidae</taxon>
        <taxon>Heterorhabditis</taxon>
    </lineage>
</organism>
<name>A0A1I7X2M3_HETBA</name>
<reference evidence="2" key="1">
    <citation type="submission" date="2016-11" db="UniProtKB">
        <authorList>
            <consortium name="WormBaseParasite"/>
        </authorList>
    </citation>
    <scope>IDENTIFICATION</scope>
</reference>
<accession>A0A1I7X2M3</accession>
<proteinExistence type="predicted"/>